<dbReference type="GO" id="GO:0005524">
    <property type="term" value="F:ATP binding"/>
    <property type="evidence" value="ECO:0007669"/>
    <property type="project" value="UniProtKB-UniRule"/>
</dbReference>
<protein>
    <recommendedName>
        <fullName evidence="6">A-type ATP synthase subunit F</fullName>
    </recommendedName>
</protein>
<keyword evidence="3 6" id="KW-1003">Cell membrane</keyword>
<keyword evidence="5 6" id="KW-0472">Membrane</keyword>
<comment type="function">
    <text evidence="6">Component of the A-type ATP synthase that produces ATP from ADP in the presence of a proton gradient across the membrane.</text>
</comment>
<dbReference type="AlphaFoldDB" id="A0A076LDX4"/>
<dbReference type="STRING" id="1301915.JH146_1584"/>
<dbReference type="EMBL" id="CP009149">
    <property type="protein sequence ID" value="AIJ06426.1"/>
    <property type="molecule type" value="Genomic_DNA"/>
</dbReference>
<keyword evidence="2 6" id="KW-0813">Transport</keyword>
<evidence type="ECO:0000256" key="6">
    <source>
        <dbReference type="HAMAP-Rule" id="MF_00312"/>
    </source>
</evidence>
<dbReference type="NCBIfam" id="NF003047">
    <property type="entry name" value="PRK03957.1"/>
    <property type="match status" value="1"/>
</dbReference>
<dbReference type="RefSeq" id="WP_048202498.1">
    <property type="nucleotide sequence ID" value="NZ_CP009149.1"/>
</dbReference>
<dbReference type="GO" id="GO:0046961">
    <property type="term" value="F:proton-transporting ATPase activity, rotational mechanism"/>
    <property type="evidence" value="ECO:0007669"/>
    <property type="project" value="InterPro"/>
</dbReference>
<evidence type="ECO:0000256" key="1">
    <source>
        <dbReference type="ARBA" id="ARBA00010148"/>
    </source>
</evidence>
<reference evidence="7 8" key="1">
    <citation type="journal article" date="2015" name="Int. J. Syst. Evol. Microbiol.">
        <title>M ethanocaldococcus bathoardescens sp. nov., a hyperthermophilic methanogen isolated from a volcanically active deep-sea hydrothermal vent.</title>
        <authorList>
            <person name="Stewart L.C."/>
            <person name="Jung J.H."/>
            <person name="Kim Y.T."/>
            <person name="Kwon S.W."/>
            <person name="Park C.S."/>
            <person name="Holden J.F."/>
        </authorList>
    </citation>
    <scope>NUCLEOTIDE SEQUENCE [LARGE SCALE GENOMIC DNA]</scope>
    <source>
        <strain evidence="7 8">JH146</strain>
    </source>
</reference>
<dbReference type="Proteomes" id="UP000028781">
    <property type="component" value="Chromosome"/>
</dbReference>
<evidence type="ECO:0000256" key="3">
    <source>
        <dbReference type="ARBA" id="ARBA00022475"/>
    </source>
</evidence>
<dbReference type="Pfam" id="PF01990">
    <property type="entry name" value="ATP-synt_F"/>
    <property type="match status" value="1"/>
</dbReference>
<dbReference type="KEGG" id="mjh:JH146_1584"/>
<organism evidence="7 8">
    <name type="scientific">Methanocaldococcus bathoardescens</name>
    <dbReference type="NCBI Taxonomy" id="1301915"/>
    <lineage>
        <taxon>Archaea</taxon>
        <taxon>Methanobacteriati</taxon>
        <taxon>Methanobacteriota</taxon>
        <taxon>Methanomada group</taxon>
        <taxon>Methanococci</taxon>
        <taxon>Methanococcales</taxon>
        <taxon>Methanocaldococcaceae</taxon>
        <taxon>Methanocaldococcus</taxon>
    </lineage>
</organism>
<evidence type="ECO:0000256" key="4">
    <source>
        <dbReference type="ARBA" id="ARBA00023065"/>
    </source>
</evidence>
<dbReference type="Gene3D" id="3.40.50.10580">
    <property type="entry name" value="ATPase, V1 complex, subunit F"/>
    <property type="match status" value="1"/>
</dbReference>
<dbReference type="InterPro" id="IPR008218">
    <property type="entry name" value="ATPase_V1-cplx_f_g_su"/>
</dbReference>
<keyword evidence="8" id="KW-1185">Reference proteome</keyword>
<dbReference type="InterPro" id="IPR022944">
    <property type="entry name" value="ATPase_V1-cplx_fsu_bac/arc"/>
</dbReference>
<sequence>MKVGVVGDRETAIGFRLAGLTDVYEVKNDEEAVKAINELANNENIAFIIITERIAESIKDKIKNIDKVIVEIPDKHGKLDRIDPVKELIRKAIGVSMK</sequence>
<dbReference type="OrthoDB" id="24971at2157"/>
<proteinExistence type="inferred from homology"/>
<dbReference type="HOGENOM" id="CLU_135754_2_2_2"/>
<gene>
    <name evidence="6" type="primary">atpF</name>
    <name evidence="7" type="ORF">JH146_1584</name>
</gene>
<dbReference type="GO" id="GO:0005886">
    <property type="term" value="C:plasma membrane"/>
    <property type="evidence" value="ECO:0007669"/>
    <property type="project" value="UniProtKB-SubCell"/>
</dbReference>
<evidence type="ECO:0000256" key="2">
    <source>
        <dbReference type="ARBA" id="ARBA00022448"/>
    </source>
</evidence>
<dbReference type="GO" id="GO:0042777">
    <property type="term" value="P:proton motive force-driven plasma membrane ATP synthesis"/>
    <property type="evidence" value="ECO:0007669"/>
    <property type="project" value="UniProtKB-UniRule"/>
</dbReference>
<evidence type="ECO:0000313" key="8">
    <source>
        <dbReference type="Proteomes" id="UP000028781"/>
    </source>
</evidence>
<evidence type="ECO:0000256" key="5">
    <source>
        <dbReference type="ARBA" id="ARBA00023136"/>
    </source>
</evidence>
<keyword evidence="6" id="KW-0375">Hydrogen ion transport</keyword>
<name>A0A076LDX4_9EURY</name>
<dbReference type="GeneID" id="24892220"/>
<dbReference type="HAMAP" id="MF_00312">
    <property type="entry name" value="ATP_synth_F_arch"/>
    <property type="match status" value="1"/>
</dbReference>
<keyword evidence="6" id="KW-0066">ATP synthesis</keyword>
<comment type="subunit">
    <text evidence="6">Has multiple subunits with at least A(3), B(3), C, D, E, F, H, I and proteolipid K(x).</text>
</comment>
<dbReference type="SUPFAM" id="SSF159468">
    <property type="entry name" value="AtpF-like"/>
    <property type="match status" value="1"/>
</dbReference>
<dbReference type="InterPro" id="IPR036906">
    <property type="entry name" value="ATPase_V1_fsu_sf"/>
</dbReference>
<evidence type="ECO:0000313" key="7">
    <source>
        <dbReference type="EMBL" id="AIJ06426.1"/>
    </source>
</evidence>
<comment type="similarity">
    <text evidence="1 6">Belongs to the V-ATPase F subunit family.</text>
</comment>
<accession>A0A076LDX4</accession>
<dbReference type="GO" id="GO:0046933">
    <property type="term" value="F:proton-transporting ATP synthase activity, rotational mechanism"/>
    <property type="evidence" value="ECO:0007669"/>
    <property type="project" value="UniProtKB-UniRule"/>
</dbReference>
<keyword evidence="4 6" id="KW-0406">Ion transport</keyword>
<comment type="subcellular location">
    <subcellularLocation>
        <location evidence="6">Cell membrane</location>
        <topology evidence="6">Peripheral membrane protein</topology>
    </subcellularLocation>
</comment>